<evidence type="ECO:0000313" key="2">
    <source>
        <dbReference type="EMBL" id="KAF9473371.1"/>
    </source>
</evidence>
<feature type="region of interest" description="Disordered" evidence="1">
    <location>
        <begin position="1"/>
        <end position="82"/>
    </location>
</feature>
<sequence>MDVRENRVSRAEGRSSAMGSVLAARIPSHNYGFERCSSKNRSGPRDLKETSPQRVYPSDRTEQKVLEGRAPKTAAGVRTKRSSHTADRIVPIEPECWTTLDYQGLLGSKLMTGLEGRSSQIRSAKPKNLDGNVEKHVGKASPSGGELRLCCLLCGNTQRIGINQWSNAPNANLN</sequence>
<dbReference type="Proteomes" id="UP000807469">
    <property type="component" value="Unassembled WGS sequence"/>
</dbReference>
<feature type="compositionally biased region" description="Basic and acidic residues" evidence="1">
    <location>
        <begin position="1"/>
        <end position="13"/>
    </location>
</feature>
<proteinExistence type="predicted"/>
<name>A0A9P5YSY4_9AGAR</name>
<evidence type="ECO:0000313" key="3">
    <source>
        <dbReference type="Proteomes" id="UP000807469"/>
    </source>
</evidence>
<feature type="compositionally biased region" description="Basic and acidic residues" evidence="1">
    <location>
        <begin position="43"/>
        <end position="70"/>
    </location>
</feature>
<evidence type="ECO:0000256" key="1">
    <source>
        <dbReference type="SAM" id="MobiDB-lite"/>
    </source>
</evidence>
<dbReference type="AlphaFoldDB" id="A0A9P5YSY4"/>
<dbReference type="EMBL" id="MU155448">
    <property type="protein sequence ID" value="KAF9473371.1"/>
    <property type="molecule type" value="Genomic_DNA"/>
</dbReference>
<reference evidence="2" key="1">
    <citation type="submission" date="2020-11" db="EMBL/GenBank/DDBJ databases">
        <authorList>
            <consortium name="DOE Joint Genome Institute"/>
            <person name="Ahrendt S."/>
            <person name="Riley R."/>
            <person name="Andreopoulos W."/>
            <person name="Labutti K."/>
            <person name="Pangilinan J."/>
            <person name="Ruiz-Duenas F.J."/>
            <person name="Barrasa J.M."/>
            <person name="Sanchez-Garcia M."/>
            <person name="Camarero S."/>
            <person name="Miyauchi S."/>
            <person name="Serrano A."/>
            <person name="Linde D."/>
            <person name="Babiker R."/>
            <person name="Drula E."/>
            <person name="Ayuso-Fernandez I."/>
            <person name="Pacheco R."/>
            <person name="Padilla G."/>
            <person name="Ferreira P."/>
            <person name="Barriuso J."/>
            <person name="Kellner H."/>
            <person name="Castanera R."/>
            <person name="Alfaro M."/>
            <person name="Ramirez L."/>
            <person name="Pisabarro A.G."/>
            <person name="Kuo A."/>
            <person name="Tritt A."/>
            <person name="Lipzen A."/>
            <person name="He G."/>
            <person name="Yan M."/>
            <person name="Ng V."/>
            <person name="Cullen D."/>
            <person name="Martin F."/>
            <person name="Rosso M.-N."/>
            <person name="Henrissat B."/>
            <person name="Hibbett D."/>
            <person name="Martinez A.T."/>
            <person name="Grigoriev I.V."/>
        </authorList>
    </citation>
    <scope>NUCLEOTIDE SEQUENCE</scope>
    <source>
        <strain evidence="2">CIRM-BRFM 674</strain>
    </source>
</reference>
<comment type="caution">
    <text evidence="2">The sequence shown here is derived from an EMBL/GenBank/DDBJ whole genome shotgun (WGS) entry which is preliminary data.</text>
</comment>
<accession>A0A9P5YSY4</accession>
<organism evidence="2 3">
    <name type="scientific">Pholiota conissans</name>
    <dbReference type="NCBI Taxonomy" id="109636"/>
    <lineage>
        <taxon>Eukaryota</taxon>
        <taxon>Fungi</taxon>
        <taxon>Dikarya</taxon>
        <taxon>Basidiomycota</taxon>
        <taxon>Agaricomycotina</taxon>
        <taxon>Agaricomycetes</taxon>
        <taxon>Agaricomycetidae</taxon>
        <taxon>Agaricales</taxon>
        <taxon>Agaricineae</taxon>
        <taxon>Strophariaceae</taxon>
        <taxon>Pholiota</taxon>
    </lineage>
</organism>
<feature type="region of interest" description="Disordered" evidence="1">
    <location>
        <begin position="118"/>
        <end position="139"/>
    </location>
</feature>
<keyword evidence="3" id="KW-1185">Reference proteome</keyword>
<gene>
    <name evidence="2" type="ORF">BDN70DRAFT_899827</name>
</gene>
<protein>
    <submittedName>
        <fullName evidence="2">Uncharacterized protein</fullName>
    </submittedName>
</protein>